<dbReference type="EMBL" id="CM023477">
    <property type="protein sequence ID" value="KAH7937494.1"/>
    <property type="molecule type" value="Genomic_DNA"/>
</dbReference>
<name>A0ACB8C9D7_DERSI</name>
<keyword evidence="2" id="KW-1185">Reference proteome</keyword>
<sequence>MNGHVLMQVLPGGATPRDAEVANLERPPLGTAGEGGLFRPKVSQGESDGGHFPSSRVHMTPRRSSFLATKKVRWQRQRHNNKLRRRIAKLEREVEAHTSTLELQQWGQICNSLNGQLGCKKTWHLRRNLLDPGNTKSAAPNQLTKIIHQ</sequence>
<accession>A0ACB8C9D7</accession>
<proteinExistence type="predicted"/>
<organism evidence="1 2">
    <name type="scientific">Dermacentor silvarum</name>
    <name type="common">Tick</name>
    <dbReference type="NCBI Taxonomy" id="543639"/>
    <lineage>
        <taxon>Eukaryota</taxon>
        <taxon>Metazoa</taxon>
        <taxon>Ecdysozoa</taxon>
        <taxon>Arthropoda</taxon>
        <taxon>Chelicerata</taxon>
        <taxon>Arachnida</taxon>
        <taxon>Acari</taxon>
        <taxon>Parasitiformes</taxon>
        <taxon>Ixodida</taxon>
        <taxon>Ixodoidea</taxon>
        <taxon>Ixodidae</taxon>
        <taxon>Rhipicephalinae</taxon>
        <taxon>Dermacentor</taxon>
    </lineage>
</organism>
<reference evidence="1" key="1">
    <citation type="submission" date="2020-05" db="EMBL/GenBank/DDBJ databases">
        <title>Large-scale comparative analyses of tick genomes elucidate their genetic diversity and vector capacities.</title>
        <authorList>
            <person name="Jia N."/>
            <person name="Wang J."/>
            <person name="Shi W."/>
            <person name="Du L."/>
            <person name="Sun Y."/>
            <person name="Zhan W."/>
            <person name="Jiang J."/>
            <person name="Wang Q."/>
            <person name="Zhang B."/>
            <person name="Ji P."/>
            <person name="Sakyi L.B."/>
            <person name="Cui X."/>
            <person name="Yuan T."/>
            <person name="Jiang B."/>
            <person name="Yang W."/>
            <person name="Lam T.T.-Y."/>
            <person name="Chang Q."/>
            <person name="Ding S."/>
            <person name="Wang X."/>
            <person name="Zhu J."/>
            <person name="Ruan X."/>
            <person name="Zhao L."/>
            <person name="Wei J."/>
            <person name="Que T."/>
            <person name="Du C."/>
            <person name="Cheng J."/>
            <person name="Dai P."/>
            <person name="Han X."/>
            <person name="Huang E."/>
            <person name="Gao Y."/>
            <person name="Liu J."/>
            <person name="Shao H."/>
            <person name="Ye R."/>
            <person name="Li L."/>
            <person name="Wei W."/>
            <person name="Wang X."/>
            <person name="Wang C."/>
            <person name="Yang T."/>
            <person name="Huo Q."/>
            <person name="Li W."/>
            <person name="Guo W."/>
            <person name="Chen H."/>
            <person name="Zhou L."/>
            <person name="Ni X."/>
            <person name="Tian J."/>
            <person name="Zhou Y."/>
            <person name="Sheng Y."/>
            <person name="Liu T."/>
            <person name="Pan Y."/>
            <person name="Xia L."/>
            <person name="Li J."/>
            <person name="Zhao F."/>
            <person name="Cao W."/>
        </authorList>
    </citation>
    <scope>NUCLEOTIDE SEQUENCE</scope>
    <source>
        <strain evidence="1">Dsil-2018</strain>
    </source>
</reference>
<protein>
    <submittedName>
        <fullName evidence="1">Uncharacterized protein</fullName>
    </submittedName>
</protein>
<gene>
    <name evidence="1" type="ORF">HPB49_012717</name>
</gene>
<evidence type="ECO:0000313" key="1">
    <source>
        <dbReference type="EMBL" id="KAH7937494.1"/>
    </source>
</evidence>
<comment type="caution">
    <text evidence="1">The sequence shown here is derived from an EMBL/GenBank/DDBJ whole genome shotgun (WGS) entry which is preliminary data.</text>
</comment>
<evidence type="ECO:0000313" key="2">
    <source>
        <dbReference type="Proteomes" id="UP000821865"/>
    </source>
</evidence>
<dbReference type="Proteomes" id="UP000821865">
    <property type="component" value="Chromosome 8"/>
</dbReference>